<dbReference type="Proteomes" id="UP000177300">
    <property type="component" value="Unassembled WGS sequence"/>
</dbReference>
<organism evidence="2 3">
    <name type="scientific">Candidatus Curtissbacteria bacterium RIFCSPLOWO2_12_FULL_38_9</name>
    <dbReference type="NCBI Taxonomy" id="1797735"/>
    <lineage>
        <taxon>Bacteria</taxon>
        <taxon>Candidatus Curtissiibacteriota</taxon>
    </lineage>
</organism>
<proteinExistence type="predicted"/>
<sequence length="120" mass="13825">MTKKFRKYKLLLDEGLSPRDRFKILNSRHNLKHIKHDLGRSGISDEDVWKLAIKETRLVITYNVKDFKKLVATKQQSGVIGVSTNLPTDQMDKKITSLLSKSEKNDLFGKYVFVSSGSRR</sequence>
<feature type="domain" description="DUF5615" evidence="1">
    <location>
        <begin position="9"/>
        <end position="115"/>
    </location>
</feature>
<dbReference type="EMBL" id="MFBY01000003">
    <property type="protein sequence ID" value="OGE14259.1"/>
    <property type="molecule type" value="Genomic_DNA"/>
</dbReference>
<reference evidence="2 3" key="1">
    <citation type="journal article" date="2016" name="Nat. Commun.">
        <title>Thousands of microbial genomes shed light on interconnected biogeochemical processes in an aquifer system.</title>
        <authorList>
            <person name="Anantharaman K."/>
            <person name="Brown C.T."/>
            <person name="Hug L.A."/>
            <person name="Sharon I."/>
            <person name="Castelle C.J."/>
            <person name="Probst A.J."/>
            <person name="Thomas B.C."/>
            <person name="Singh A."/>
            <person name="Wilkins M.J."/>
            <person name="Karaoz U."/>
            <person name="Brodie E.L."/>
            <person name="Williams K.H."/>
            <person name="Hubbard S.S."/>
            <person name="Banfield J.F."/>
        </authorList>
    </citation>
    <scope>NUCLEOTIDE SEQUENCE [LARGE SCALE GENOMIC DNA]</scope>
</reference>
<name>A0A1F5ID95_9BACT</name>
<gene>
    <name evidence="2" type="ORF">A3G14_04440</name>
</gene>
<dbReference type="AlphaFoldDB" id="A0A1F5ID95"/>
<evidence type="ECO:0000259" key="1">
    <source>
        <dbReference type="Pfam" id="PF18480"/>
    </source>
</evidence>
<evidence type="ECO:0000313" key="2">
    <source>
        <dbReference type="EMBL" id="OGE14259.1"/>
    </source>
</evidence>
<comment type="caution">
    <text evidence="2">The sequence shown here is derived from an EMBL/GenBank/DDBJ whole genome shotgun (WGS) entry which is preliminary data.</text>
</comment>
<dbReference type="Pfam" id="PF18480">
    <property type="entry name" value="DUF5615"/>
    <property type="match status" value="1"/>
</dbReference>
<dbReference type="InterPro" id="IPR041049">
    <property type="entry name" value="DUF5615"/>
</dbReference>
<evidence type="ECO:0000313" key="3">
    <source>
        <dbReference type="Proteomes" id="UP000177300"/>
    </source>
</evidence>
<accession>A0A1F5ID95</accession>
<protein>
    <recommendedName>
        <fullName evidence="1">DUF5615 domain-containing protein</fullName>
    </recommendedName>
</protein>